<accession>A0ABS2K6V8</accession>
<dbReference type="GO" id="GO:0016301">
    <property type="term" value="F:kinase activity"/>
    <property type="evidence" value="ECO:0007669"/>
    <property type="project" value="UniProtKB-KW"/>
</dbReference>
<organism evidence="8 9">
    <name type="scientific">Dyella flava</name>
    <dbReference type="NCBI Taxonomy" id="1920170"/>
    <lineage>
        <taxon>Bacteria</taxon>
        <taxon>Pseudomonadati</taxon>
        <taxon>Pseudomonadota</taxon>
        <taxon>Gammaproteobacteria</taxon>
        <taxon>Lysobacterales</taxon>
        <taxon>Rhodanobacteraceae</taxon>
        <taxon>Dyella</taxon>
    </lineage>
</organism>
<evidence type="ECO:0000259" key="7">
    <source>
        <dbReference type="PROSITE" id="PS50109"/>
    </source>
</evidence>
<comment type="caution">
    <text evidence="8">The sequence shown here is derived from an EMBL/GenBank/DDBJ whole genome shotgun (WGS) entry which is preliminary data.</text>
</comment>
<evidence type="ECO:0000313" key="8">
    <source>
        <dbReference type="EMBL" id="MBM7126583.1"/>
    </source>
</evidence>
<evidence type="ECO:0000256" key="4">
    <source>
        <dbReference type="ARBA" id="ARBA00022679"/>
    </source>
</evidence>
<dbReference type="SMART" id="SM00388">
    <property type="entry name" value="HisKA"/>
    <property type="match status" value="1"/>
</dbReference>
<dbReference type="Pfam" id="PF00512">
    <property type="entry name" value="HisKA"/>
    <property type="match status" value="1"/>
</dbReference>
<keyword evidence="6" id="KW-0812">Transmembrane</keyword>
<proteinExistence type="predicted"/>
<dbReference type="CDD" id="cd00082">
    <property type="entry name" value="HisKA"/>
    <property type="match status" value="1"/>
</dbReference>
<dbReference type="Gene3D" id="1.10.287.130">
    <property type="match status" value="1"/>
</dbReference>
<dbReference type="InterPro" id="IPR036097">
    <property type="entry name" value="HisK_dim/P_sf"/>
</dbReference>
<keyword evidence="6" id="KW-1133">Transmembrane helix</keyword>
<reference evidence="8" key="1">
    <citation type="submission" date="2020-10" db="EMBL/GenBank/DDBJ databases">
        <title>Phylogeny of dyella-like bacteria.</title>
        <authorList>
            <person name="Fu J."/>
        </authorList>
    </citation>
    <scope>NUCLEOTIDE SEQUENCE</scope>
    <source>
        <strain evidence="8">DHOC52</strain>
    </source>
</reference>
<evidence type="ECO:0000256" key="5">
    <source>
        <dbReference type="ARBA" id="ARBA00022777"/>
    </source>
</evidence>
<keyword evidence="4" id="KW-0808">Transferase</keyword>
<evidence type="ECO:0000313" key="9">
    <source>
        <dbReference type="Proteomes" id="UP001430149"/>
    </source>
</evidence>
<keyword evidence="3" id="KW-0597">Phosphoprotein</keyword>
<dbReference type="Proteomes" id="UP001430149">
    <property type="component" value="Unassembled WGS sequence"/>
</dbReference>
<dbReference type="InterPro" id="IPR050428">
    <property type="entry name" value="TCS_sensor_his_kinase"/>
</dbReference>
<sequence length="329" mass="36610">MTQQGAPNQRAASTRGGLHRRLLLIFGMQLVAIVLACLMGYYNVAPLGAVLALIVIVSALAWLAAQRTWQPVSTLAQRVRSWREGRGDLQALSPDDHLLQRVDADVATLAHSFHDFANRIAGYNERERNFTRDASHELRSPLTVIKMSTDMLADEPELSDFGKRSVERIRRATREMEALVEAMLILAREADNGQGEQDFVVNDVLRDELADAREMLHGHPIELQFEEPARFALHGSPRVFAMLCWQLIRHASQYTGQGTVLVTVLPGVVSVCATAGADHDPQLPGQQGFEYAIARRISERFAWPLDLHVQGGNSYVAEIRFPQPLPVHA</sequence>
<evidence type="ECO:0000256" key="6">
    <source>
        <dbReference type="SAM" id="Phobius"/>
    </source>
</evidence>
<dbReference type="PANTHER" id="PTHR45436">
    <property type="entry name" value="SENSOR HISTIDINE KINASE YKOH"/>
    <property type="match status" value="1"/>
</dbReference>
<evidence type="ECO:0000256" key="2">
    <source>
        <dbReference type="ARBA" id="ARBA00012438"/>
    </source>
</evidence>
<gene>
    <name evidence="8" type="ORF">ISP19_14475</name>
</gene>
<dbReference type="PROSITE" id="PS50109">
    <property type="entry name" value="HIS_KIN"/>
    <property type="match status" value="1"/>
</dbReference>
<dbReference type="EMBL" id="JADIKE010000037">
    <property type="protein sequence ID" value="MBM7126583.1"/>
    <property type="molecule type" value="Genomic_DNA"/>
</dbReference>
<protein>
    <recommendedName>
        <fullName evidence="2">histidine kinase</fullName>
        <ecNumber evidence="2">2.7.13.3</ecNumber>
    </recommendedName>
</protein>
<feature type="transmembrane region" description="Helical" evidence="6">
    <location>
        <begin position="47"/>
        <end position="65"/>
    </location>
</feature>
<evidence type="ECO:0000256" key="1">
    <source>
        <dbReference type="ARBA" id="ARBA00000085"/>
    </source>
</evidence>
<evidence type="ECO:0000256" key="3">
    <source>
        <dbReference type="ARBA" id="ARBA00022553"/>
    </source>
</evidence>
<dbReference type="EC" id="2.7.13.3" evidence="2"/>
<feature type="domain" description="Histidine kinase" evidence="7">
    <location>
        <begin position="133"/>
        <end position="325"/>
    </location>
</feature>
<comment type="catalytic activity">
    <reaction evidence="1">
        <text>ATP + protein L-histidine = ADP + protein N-phospho-L-histidine.</text>
        <dbReference type="EC" id="2.7.13.3"/>
    </reaction>
</comment>
<dbReference type="RefSeq" id="WP_204683120.1">
    <property type="nucleotide sequence ID" value="NZ_BSNR01000004.1"/>
</dbReference>
<name>A0ABS2K6V8_9GAMM</name>
<dbReference type="SUPFAM" id="SSF47384">
    <property type="entry name" value="Homodimeric domain of signal transducing histidine kinase"/>
    <property type="match status" value="1"/>
</dbReference>
<dbReference type="InterPro" id="IPR003661">
    <property type="entry name" value="HisK_dim/P_dom"/>
</dbReference>
<dbReference type="PANTHER" id="PTHR45436:SF16">
    <property type="entry name" value="HISTIDINE KINASE"/>
    <property type="match status" value="1"/>
</dbReference>
<feature type="transmembrane region" description="Helical" evidence="6">
    <location>
        <begin position="21"/>
        <end position="41"/>
    </location>
</feature>
<keyword evidence="5 8" id="KW-0418">Kinase</keyword>
<keyword evidence="9" id="KW-1185">Reference proteome</keyword>
<keyword evidence="6" id="KW-0472">Membrane</keyword>
<dbReference type="InterPro" id="IPR005467">
    <property type="entry name" value="His_kinase_dom"/>
</dbReference>